<dbReference type="PANTHER" id="PTHR43016:SF13">
    <property type="entry name" value="PRESEQUENCE PROTEASE, MITOCHONDRIAL"/>
    <property type="match status" value="1"/>
</dbReference>
<proteinExistence type="predicted"/>
<dbReference type="InterPro" id="IPR055130">
    <property type="entry name" value="PreP_C"/>
</dbReference>
<dbReference type="InterPro" id="IPR011249">
    <property type="entry name" value="Metalloenz_LuxS/M16"/>
</dbReference>
<dbReference type="Pfam" id="PF22516">
    <property type="entry name" value="PreP_C"/>
    <property type="match status" value="1"/>
</dbReference>
<organism evidence="2 3">
    <name type="scientific">Ketobacter alkanivorans</name>
    <dbReference type="NCBI Taxonomy" id="1917421"/>
    <lineage>
        <taxon>Bacteria</taxon>
        <taxon>Pseudomonadati</taxon>
        <taxon>Pseudomonadota</taxon>
        <taxon>Gammaproteobacteria</taxon>
        <taxon>Pseudomonadales</taxon>
        <taxon>Ketobacteraceae</taxon>
        <taxon>Ketobacter</taxon>
    </lineage>
</organism>
<dbReference type="GO" id="GO:0046872">
    <property type="term" value="F:metal ion binding"/>
    <property type="evidence" value="ECO:0007669"/>
    <property type="project" value="InterPro"/>
</dbReference>
<accession>A0A2K9LTU2</accession>
<dbReference type="OrthoDB" id="9762027at2"/>
<dbReference type="SUPFAM" id="SSF63411">
    <property type="entry name" value="LuxS/MPP-like metallohydrolase"/>
    <property type="match status" value="4"/>
</dbReference>
<dbReference type="Pfam" id="PF08367">
    <property type="entry name" value="M16C_assoc"/>
    <property type="match status" value="1"/>
</dbReference>
<dbReference type="Proteomes" id="UP000235116">
    <property type="component" value="Chromosome"/>
</dbReference>
<protein>
    <submittedName>
        <fullName evidence="2">Peptidase M16</fullName>
    </submittedName>
</protein>
<dbReference type="Pfam" id="PF00675">
    <property type="entry name" value="Peptidase_M16"/>
    <property type="match status" value="1"/>
</dbReference>
<evidence type="ECO:0000313" key="2">
    <source>
        <dbReference type="EMBL" id="AUM14244.1"/>
    </source>
</evidence>
<dbReference type="GO" id="GO:0006508">
    <property type="term" value="P:proteolysis"/>
    <property type="evidence" value="ECO:0007669"/>
    <property type="project" value="InterPro"/>
</dbReference>
<dbReference type="SMART" id="SM01264">
    <property type="entry name" value="M16C_associated"/>
    <property type="match status" value="1"/>
</dbReference>
<evidence type="ECO:0000313" key="3">
    <source>
        <dbReference type="Proteomes" id="UP000235116"/>
    </source>
</evidence>
<dbReference type="KEGG" id="kak:Kalk_18240"/>
<dbReference type="Gene3D" id="3.30.830.10">
    <property type="entry name" value="Metalloenzyme, LuxS/M16 peptidase-like"/>
    <property type="match status" value="4"/>
</dbReference>
<dbReference type="FunFam" id="3.30.830.10:FF:000011">
    <property type="entry name" value="Presequence protease, mitochondrial"/>
    <property type="match status" value="1"/>
</dbReference>
<name>A0A2K9LTU2_9GAMM</name>
<feature type="domain" description="Peptidase M16C associated" evidence="1">
    <location>
        <begin position="475"/>
        <end position="722"/>
    </location>
</feature>
<sequence length="982" mass="108955">MSSYQDLARQQQCHSSFEWLRSEAIESLNVVVSEYRHKATGAMHYHIAADNDENVFMVALRTVPTDSTGVAHILEHTALCGSEKYAVRDPFFMMIRRSLNTFMNAFTASDWTAYPFASKNRKDFDNLLSVYLDAVFFSRLDPLDFAQEGHRLDFAEPGNPESELVYKGVVYNEMKGAMSSPTSELYEQLGSYLFPSTTYHHNSGGDPETIPDLSYEQLKAFYQTHYHPSNAVIMTFGDMPADELQQAFEERALHRFQALDRTISVSDEKRYGAPLRVESAYPTDLEEGESVDNKTHIVLAWLLGHSTDLESQLKAELMTDVLLDNSAAPVRKLLETCGLGSSPSPLCGLEDSNREMAFMCGLEGSSPQNAAELEEKILSVLQDVADHGVSQSRLEAALHQLELSQREIGGDHYPYGLQIMMGAISTAMHRGDPIALLNLDPVLEKMREEIKQPDFIQKLVKECLLDNPHRVRLVMKPDANLEQVKEAYTKAKLAKLKAAMSAEDKQQIIDLANALEARQQLEEDESVLPKVGLEDVPAAIPMPAYSEQTLASGKHTQYAQGTNGLVYQQVIYDLPPLSQQQLQLLPIYTRCVGELGAGDQDYLRIQERLSEVTGGVFGFSVLRGAIDNEQAVKGVLAFSGKALKRNSEPLSELMHNIIEQPRYDELEHLRELVAQQRAQLDQSITGQGHSLAMMAASSGMNPAALLSHQVGGLAGIRAIKDLDHHLNESDNLQKLSDDLAALSSTLRSGQRQFLVVAEQDAIASSSSYLDTFWKSKPAGGSADLKLDEVRQQVQQAWLTSTQVNFCAKAYPTVPSDHPDSAVLSVLGGFLRNGYLHRAIREQGGAYGGGASQESNIAAFRFYSYRDPRLTETLADFDRSIDWLLSKEHGYQPLEEAILGVIGALDKPSSPAGEAKQAFQSRLFGRDAQFQQRFRERVLATTEADLKRVAQTYLQPDQASTAVITHKPAWEASALQGFDLFHV</sequence>
<keyword evidence="3" id="KW-1185">Reference proteome</keyword>
<dbReference type="Pfam" id="PF05193">
    <property type="entry name" value="Peptidase_M16_C"/>
    <property type="match status" value="1"/>
</dbReference>
<dbReference type="InterPro" id="IPR007863">
    <property type="entry name" value="Peptidase_M16_C"/>
</dbReference>
<dbReference type="PANTHER" id="PTHR43016">
    <property type="entry name" value="PRESEQUENCE PROTEASE"/>
    <property type="match status" value="1"/>
</dbReference>
<dbReference type="RefSeq" id="WP_101895618.1">
    <property type="nucleotide sequence ID" value="NZ_CP022684.1"/>
</dbReference>
<dbReference type="InterPro" id="IPR011765">
    <property type="entry name" value="Pept_M16_N"/>
</dbReference>
<dbReference type="AlphaFoldDB" id="A0A2K9LTU2"/>
<dbReference type="EMBL" id="CP022684">
    <property type="protein sequence ID" value="AUM14244.1"/>
    <property type="molecule type" value="Genomic_DNA"/>
</dbReference>
<reference evidence="3" key="1">
    <citation type="submission" date="2017-08" db="EMBL/GenBank/DDBJ databases">
        <title>Direct submision.</title>
        <authorList>
            <person name="Kim S.-J."/>
            <person name="Rhee S.-K."/>
        </authorList>
    </citation>
    <scope>NUCLEOTIDE SEQUENCE [LARGE SCALE GENOMIC DNA]</scope>
    <source>
        <strain evidence="3">GI5</strain>
    </source>
</reference>
<gene>
    <name evidence="2" type="ORF">Kalk_18240</name>
</gene>
<dbReference type="InterPro" id="IPR013578">
    <property type="entry name" value="Peptidase_M16C_assoc"/>
</dbReference>
<evidence type="ECO:0000259" key="1">
    <source>
        <dbReference type="SMART" id="SM01264"/>
    </source>
</evidence>